<keyword evidence="2" id="KW-1185">Reference proteome</keyword>
<sequence>MENISVHDDGNLRNKVTDVVSSGASISIYEALELMDVGSDHLEKGVYKVRNYVVSDMLSDFLFVFPSRFNPLWKISQAQ</sequence>
<accession>A0ABC8J6Y7</accession>
<reference evidence="1 2" key="1">
    <citation type="submission" date="2022-03" db="EMBL/GenBank/DDBJ databases">
        <authorList>
            <person name="Macdonald S."/>
            <person name="Ahmed S."/>
            <person name="Newling K."/>
        </authorList>
    </citation>
    <scope>NUCLEOTIDE SEQUENCE [LARGE SCALE GENOMIC DNA]</scope>
</reference>
<protein>
    <submittedName>
        <fullName evidence="1">Uncharacterized protein</fullName>
    </submittedName>
</protein>
<dbReference type="AlphaFoldDB" id="A0ABC8J6Y7"/>
<dbReference type="EMBL" id="CAKOAT010083155">
    <property type="protein sequence ID" value="CAH8315622.1"/>
    <property type="molecule type" value="Genomic_DNA"/>
</dbReference>
<organism evidence="1 2">
    <name type="scientific">Eruca vesicaria subsp. sativa</name>
    <name type="common">Garden rocket</name>
    <name type="synonym">Eruca sativa</name>
    <dbReference type="NCBI Taxonomy" id="29727"/>
    <lineage>
        <taxon>Eukaryota</taxon>
        <taxon>Viridiplantae</taxon>
        <taxon>Streptophyta</taxon>
        <taxon>Embryophyta</taxon>
        <taxon>Tracheophyta</taxon>
        <taxon>Spermatophyta</taxon>
        <taxon>Magnoliopsida</taxon>
        <taxon>eudicotyledons</taxon>
        <taxon>Gunneridae</taxon>
        <taxon>Pentapetalae</taxon>
        <taxon>rosids</taxon>
        <taxon>malvids</taxon>
        <taxon>Brassicales</taxon>
        <taxon>Brassicaceae</taxon>
        <taxon>Brassiceae</taxon>
        <taxon>Eruca</taxon>
    </lineage>
</organism>
<proteinExistence type="predicted"/>
<dbReference type="Proteomes" id="UP001642260">
    <property type="component" value="Unassembled WGS sequence"/>
</dbReference>
<comment type="caution">
    <text evidence="1">The sequence shown here is derived from an EMBL/GenBank/DDBJ whole genome shotgun (WGS) entry which is preliminary data.</text>
</comment>
<name>A0ABC8J6Y7_ERUVS</name>
<evidence type="ECO:0000313" key="2">
    <source>
        <dbReference type="Proteomes" id="UP001642260"/>
    </source>
</evidence>
<evidence type="ECO:0000313" key="1">
    <source>
        <dbReference type="EMBL" id="CAH8315622.1"/>
    </source>
</evidence>
<gene>
    <name evidence="1" type="ORF">ERUC_LOCUS7470</name>
</gene>